<dbReference type="AlphaFoldDB" id="A0A2N0Z7W0"/>
<comment type="caution">
    <text evidence="2">The sequence shown here is derived from an EMBL/GenBank/DDBJ whole genome shotgun (WGS) entry which is preliminary data.</text>
</comment>
<evidence type="ECO:0000256" key="1">
    <source>
        <dbReference type="SAM" id="Phobius"/>
    </source>
</evidence>
<keyword evidence="3" id="KW-1185">Reference proteome</keyword>
<evidence type="ECO:0000313" key="2">
    <source>
        <dbReference type="EMBL" id="PKG25599.1"/>
    </source>
</evidence>
<keyword evidence="1" id="KW-0812">Transmembrane</keyword>
<organism evidence="2 3">
    <name type="scientific">Niallia nealsonii</name>
    <dbReference type="NCBI Taxonomy" id="115979"/>
    <lineage>
        <taxon>Bacteria</taxon>
        <taxon>Bacillati</taxon>
        <taxon>Bacillota</taxon>
        <taxon>Bacilli</taxon>
        <taxon>Bacillales</taxon>
        <taxon>Bacillaceae</taxon>
        <taxon>Niallia</taxon>
    </lineage>
</organism>
<evidence type="ECO:0000313" key="3">
    <source>
        <dbReference type="Proteomes" id="UP000233375"/>
    </source>
</evidence>
<keyword evidence="1" id="KW-0472">Membrane</keyword>
<proteinExistence type="predicted"/>
<dbReference type="EMBL" id="PISE01000003">
    <property type="protein sequence ID" value="PKG25599.1"/>
    <property type="molecule type" value="Genomic_DNA"/>
</dbReference>
<keyword evidence="1" id="KW-1133">Transmembrane helix</keyword>
<accession>A0A2N0Z7W0</accession>
<dbReference type="Proteomes" id="UP000233375">
    <property type="component" value="Unassembled WGS sequence"/>
</dbReference>
<sequence>MYVILKTAMFMLIIDFGTLLIGGLLREKRVKGRPLRLYAEEAPRPPAEIKRLERKSAGKFNSTKHKQEEEAVLKSHFLMTFGTAPFFMAPKLINCLLIF</sequence>
<reference evidence="2 3" key="1">
    <citation type="journal article" date="2003" name="Int. J. Syst. Evol. Microbiol.">
        <title>Bacillus nealsonii sp. nov., isolated from a spacecraft-assembly facility, whose spores are gamma-radiation resistant.</title>
        <authorList>
            <person name="Venkateswaran K."/>
            <person name="Kempf M."/>
            <person name="Chen F."/>
            <person name="Satomi M."/>
            <person name="Nicholson W."/>
            <person name="Kern R."/>
        </authorList>
    </citation>
    <scope>NUCLEOTIDE SEQUENCE [LARGE SCALE GENOMIC DNA]</scope>
    <source>
        <strain evidence="2 3">FO-92</strain>
    </source>
</reference>
<feature type="transmembrane region" description="Helical" evidence="1">
    <location>
        <begin position="6"/>
        <end position="25"/>
    </location>
</feature>
<protein>
    <submittedName>
        <fullName evidence="2">Uncharacterized protein</fullName>
    </submittedName>
</protein>
<name>A0A2N0Z7W0_9BACI</name>
<gene>
    <name evidence="2" type="ORF">CWS01_01785</name>
</gene>